<gene>
    <name evidence="2" type="ORF">CW311_06970</name>
</gene>
<dbReference type="Pfam" id="PF03929">
    <property type="entry name" value="PepSY_TM"/>
    <property type="match status" value="1"/>
</dbReference>
<keyword evidence="1" id="KW-0472">Membrane</keyword>
<evidence type="ECO:0000313" key="2">
    <source>
        <dbReference type="EMBL" id="PKF34896.1"/>
    </source>
</evidence>
<dbReference type="EMBL" id="PISJ01000010">
    <property type="protein sequence ID" value="PKF34896.1"/>
    <property type="molecule type" value="Genomic_DNA"/>
</dbReference>
<keyword evidence="1" id="KW-0812">Transmembrane</keyword>
<accession>A0A2N0WHK8</accession>
<evidence type="ECO:0000256" key="1">
    <source>
        <dbReference type="SAM" id="Phobius"/>
    </source>
</evidence>
<feature type="transmembrane region" description="Helical" evidence="1">
    <location>
        <begin position="415"/>
        <end position="432"/>
    </location>
</feature>
<dbReference type="PANTHER" id="PTHR34219:SF4">
    <property type="entry name" value="PEPSY DOMAIN-CONTAINING PROTEIN"/>
    <property type="match status" value="1"/>
</dbReference>
<feature type="transmembrane region" description="Helical" evidence="1">
    <location>
        <begin position="137"/>
        <end position="159"/>
    </location>
</feature>
<dbReference type="InterPro" id="IPR005625">
    <property type="entry name" value="PepSY-ass_TM"/>
</dbReference>
<protein>
    <submittedName>
        <fullName evidence="2">Peptidase</fullName>
    </submittedName>
</protein>
<name>A0A2N0WHK8_9GAMM</name>
<organism evidence="2 3">
    <name type="scientific">Acinetobacter proteolyticus</name>
    <dbReference type="NCBI Taxonomy" id="1776741"/>
    <lineage>
        <taxon>Bacteria</taxon>
        <taxon>Pseudomonadati</taxon>
        <taxon>Pseudomonadota</taxon>
        <taxon>Gammaproteobacteria</taxon>
        <taxon>Moraxellales</taxon>
        <taxon>Moraxellaceae</taxon>
        <taxon>Acinetobacter</taxon>
    </lineage>
</organism>
<feature type="transmembrane region" description="Helical" evidence="1">
    <location>
        <begin position="474"/>
        <end position="493"/>
    </location>
</feature>
<feature type="transmembrane region" description="Helical" evidence="1">
    <location>
        <begin position="339"/>
        <end position="361"/>
    </location>
</feature>
<dbReference type="AlphaFoldDB" id="A0A2N0WHK8"/>
<feature type="transmembrane region" description="Helical" evidence="1">
    <location>
        <begin position="444"/>
        <end position="462"/>
    </location>
</feature>
<evidence type="ECO:0000313" key="3">
    <source>
        <dbReference type="Proteomes" id="UP000233553"/>
    </source>
</evidence>
<feature type="transmembrane region" description="Helical" evidence="1">
    <location>
        <begin position="12"/>
        <end position="37"/>
    </location>
</feature>
<dbReference type="PANTHER" id="PTHR34219">
    <property type="entry name" value="IRON-REGULATED INNER MEMBRANE PROTEIN-RELATED"/>
    <property type="match status" value="1"/>
</dbReference>
<dbReference type="Proteomes" id="UP000233553">
    <property type="component" value="Unassembled WGS sequence"/>
</dbReference>
<keyword evidence="1" id="KW-1133">Transmembrane helix</keyword>
<feature type="transmembrane region" description="Helical" evidence="1">
    <location>
        <begin position="180"/>
        <end position="211"/>
    </location>
</feature>
<sequence>MQNKGVRQSMAWLHAWTGLIFGWLLFAIFLMGTSSYYRHQINLWMQPQLAQYQVNQDTAIRTATDYLAKNAADAKSWYLNIANHEEPVNKMYWQQASGGYESRSLDANTGQELKLSATQGGDFFYNFHFQLYGVPIMVGRLIACLAAFIMLIALVSGIITHKKIFTDFFTLRTFKSQRSWLDFHNVSSVLALPFFLTITFTGLAIFFYLYLPWGMQKLYPENPFQYFTEIRTTEKSITHQAEPKKAEMLPIGSLLEKVKQQWGDQALASIEVKNPNTDQALITFKQLEDHSITLNQAQITFDGQGHVLANTRNESAVATLNAGVYGLHMATFAQPILRFAFFCSGILGCLMIASGLLLWSLKRQIQNKSNQFHFGYYLVDRLNVAAFVGLPIAMLGYLFANRFVYITENTPNYEIYTFFSVWGLSFIIALLTKKHYLWKSQVCIFGLIALVLPVYNLVYLIQHQLITDLHSYWIFLRIDLFLLVCALFAVFLFKNIQPIQAKSVQKIKTKLAKQQEVNA</sequence>
<comment type="caution">
    <text evidence="2">The sequence shown here is derived from an EMBL/GenBank/DDBJ whole genome shotgun (WGS) entry which is preliminary data.</text>
</comment>
<reference evidence="2 3" key="1">
    <citation type="submission" date="2017-12" db="EMBL/GenBank/DDBJ databases">
        <title>Draft Genome sequences of multiple microbial strains isolated from spacecraft associated surfaces.</title>
        <authorList>
            <person name="Seuylemezian A."/>
            <person name="Vaishampayan P."/>
            <person name="Venkateswaran K."/>
        </authorList>
    </citation>
    <scope>NUCLEOTIDE SEQUENCE [LARGE SCALE GENOMIC DNA]</scope>
    <source>
        <strain evidence="2 3">2P01AA</strain>
    </source>
</reference>
<dbReference type="RefSeq" id="WP_101236067.1">
    <property type="nucleotide sequence ID" value="NZ_PISJ01000010.1"/>
</dbReference>
<proteinExistence type="predicted"/>
<feature type="transmembrane region" description="Helical" evidence="1">
    <location>
        <begin position="382"/>
        <end position="400"/>
    </location>
</feature>